<accession>A0AAD7ETM3</accession>
<gene>
    <name evidence="1" type="ORF">DFH08DRAFT_935026</name>
</gene>
<dbReference type="Proteomes" id="UP001218218">
    <property type="component" value="Unassembled WGS sequence"/>
</dbReference>
<reference evidence="1" key="1">
    <citation type="submission" date="2023-03" db="EMBL/GenBank/DDBJ databases">
        <title>Massive genome expansion in bonnet fungi (Mycena s.s.) driven by repeated elements and novel gene families across ecological guilds.</title>
        <authorList>
            <consortium name="Lawrence Berkeley National Laboratory"/>
            <person name="Harder C.B."/>
            <person name="Miyauchi S."/>
            <person name="Viragh M."/>
            <person name="Kuo A."/>
            <person name="Thoen E."/>
            <person name="Andreopoulos B."/>
            <person name="Lu D."/>
            <person name="Skrede I."/>
            <person name="Drula E."/>
            <person name="Henrissat B."/>
            <person name="Morin E."/>
            <person name="Kohler A."/>
            <person name="Barry K."/>
            <person name="LaButti K."/>
            <person name="Morin E."/>
            <person name="Salamov A."/>
            <person name="Lipzen A."/>
            <person name="Mereny Z."/>
            <person name="Hegedus B."/>
            <person name="Baldrian P."/>
            <person name="Stursova M."/>
            <person name="Weitz H."/>
            <person name="Taylor A."/>
            <person name="Grigoriev I.V."/>
            <person name="Nagy L.G."/>
            <person name="Martin F."/>
            <person name="Kauserud H."/>
        </authorList>
    </citation>
    <scope>NUCLEOTIDE SEQUENCE</scope>
    <source>
        <strain evidence="1">CBHHK002</strain>
    </source>
</reference>
<sequence length="143" mass="15761">MSLKEVFSLELKNVVPRAIAFGQMHFNNRDIMVFGLYGGDILVPAVLGSSSCIMPAVQSCLDSHHCDVIKAAEILQNARAEAAKLRKYESAPTREHIHDKVLQSVIMLLIVTERTLADQNAPDVRAVIPLLISHQILPDLHTA</sequence>
<protein>
    <submittedName>
        <fullName evidence="1">Uncharacterized protein</fullName>
    </submittedName>
</protein>
<dbReference type="EMBL" id="JARIHO010000013">
    <property type="protein sequence ID" value="KAJ7351243.1"/>
    <property type="molecule type" value="Genomic_DNA"/>
</dbReference>
<dbReference type="AlphaFoldDB" id="A0AAD7ETM3"/>
<evidence type="ECO:0000313" key="1">
    <source>
        <dbReference type="EMBL" id="KAJ7351243.1"/>
    </source>
</evidence>
<evidence type="ECO:0000313" key="2">
    <source>
        <dbReference type="Proteomes" id="UP001218218"/>
    </source>
</evidence>
<proteinExistence type="predicted"/>
<keyword evidence="2" id="KW-1185">Reference proteome</keyword>
<name>A0AAD7ETM3_9AGAR</name>
<comment type="caution">
    <text evidence="1">The sequence shown here is derived from an EMBL/GenBank/DDBJ whole genome shotgun (WGS) entry which is preliminary data.</text>
</comment>
<organism evidence="1 2">
    <name type="scientific">Mycena albidolilacea</name>
    <dbReference type="NCBI Taxonomy" id="1033008"/>
    <lineage>
        <taxon>Eukaryota</taxon>
        <taxon>Fungi</taxon>
        <taxon>Dikarya</taxon>
        <taxon>Basidiomycota</taxon>
        <taxon>Agaricomycotina</taxon>
        <taxon>Agaricomycetes</taxon>
        <taxon>Agaricomycetidae</taxon>
        <taxon>Agaricales</taxon>
        <taxon>Marasmiineae</taxon>
        <taxon>Mycenaceae</taxon>
        <taxon>Mycena</taxon>
    </lineage>
</organism>